<dbReference type="EMBL" id="MLJW01000106">
    <property type="protein sequence ID" value="OIQ99417.1"/>
    <property type="molecule type" value="Genomic_DNA"/>
</dbReference>
<reference evidence="1" key="1">
    <citation type="submission" date="2016-10" db="EMBL/GenBank/DDBJ databases">
        <title>Sequence of Gallionella enrichment culture.</title>
        <authorList>
            <person name="Poehlein A."/>
            <person name="Muehling M."/>
            <person name="Daniel R."/>
        </authorList>
    </citation>
    <scope>NUCLEOTIDE SEQUENCE</scope>
</reference>
<accession>A0A1J5RUI7</accession>
<evidence type="ECO:0000313" key="1">
    <source>
        <dbReference type="EMBL" id="OIQ99417.1"/>
    </source>
</evidence>
<gene>
    <name evidence="1" type="ORF">GALL_185140</name>
</gene>
<dbReference type="AlphaFoldDB" id="A0A1J5RUI7"/>
<comment type="caution">
    <text evidence="1">The sequence shown here is derived from an EMBL/GenBank/DDBJ whole genome shotgun (WGS) entry which is preliminary data.</text>
</comment>
<organism evidence="1">
    <name type="scientific">mine drainage metagenome</name>
    <dbReference type="NCBI Taxonomy" id="410659"/>
    <lineage>
        <taxon>unclassified sequences</taxon>
        <taxon>metagenomes</taxon>
        <taxon>ecological metagenomes</taxon>
    </lineage>
</organism>
<protein>
    <submittedName>
        <fullName evidence="1">Uncharacterized protein</fullName>
    </submittedName>
</protein>
<proteinExistence type="predicted"/>
<sequence length="63" mass="7155">MAFTMGVSLDKYSNFCIYYDALAARDKPLAGAWNEPYPKALVKTMCKKVYTFLNIPTVNTLKK</sequence>
<name>A0A1J5RUI7_9ZZZZ</name>